<reference evidence="2 3" key="1">
    <citation type="submission" date="2016-12" db="EMBL/GenBank/DDBJ databases">
        <title>Trade-off between light-utilization and light-protection in marine flavobacteria.</title>
        <authorList>
            <person name="Kumagai Y."/>
            <person name="Yoshizawa S."/>
            <person name="Kogure K."/>
            <person name="Iwasaki W."/>
        </authorList>
    </citation>
    <scope>NUCLEOTIDE SEQUENCE [LARGE SCALE GENOMIC DNA]</scope>
    <source>
        <strain evidence="2 3">KCTC 22729</strain>
    </source>
</reference>
<name>A0A2S7WBI2_9FLAO</name>
<organism evidence="2 3">
    <name type="scientific">Polaribacter gangjinensis</name>
    <dbReference type="NCBI Taxonomy" id="574710"/>
    <lineage>
        <taxon>Bacteria</taxon>
        <taxon>Pseudomonadati</taxon>
        <taxon>Bacteroidota</taxon>
        <taxon>Flavobacteriia</taxon>
        <taxon>Flavobacteriales</taxon>
        <taxon>Flavobacteriaceae</taxon>
    </lineage>
</organism>
<evidence type="ECO:0000259" key="1">
    <source>
        <dbReference type="Pfam" id="PF18990"/>
    </source>
</evidence>
<feature type="domain" description="DUF5723" evidence="1">
    <location>
        <begin position="37"/>
        <end position="431"/>
    </location>
</feature>
<protein>
    <recommendedName>
        <fullName evidence="1">DUF5723 domain-containing protein</fullName>
    </recommendedName>
</protein>
<comment type="caution">
    <text evidence="2">The sequence shown here is derived from an EMBL/GenBank/DDBJ whole genome shotgun (WGS) entry which is preliminary data.</text>
</comment>
<accession>A0A2S7WBI2</accession>
<dbReference type="OrthoDB" id="975426at2"/>
<dbReference type="Proteomes" id="UP000237608">
    <property type="component" value="Unassembled WGS sequence"/>
</dbReference>
<sequence length="456" mass="51460">MKKLLLVIGLFATTIISQNKQVLYDFADLPQSLLLNPALENKNKFHVGIPLLSGFSTQIGSSGVVLTDVFSVDNQNINDKVSQVLNSLTADDFMMLNTQVELLNIGYRLNEKTYLSAGFYQEIDAIGYFPKDLLVLFSEGNDAFLDRSFSASQIGYKFDVLGVLHAGITRKIDEKLTLGGRFKIYSSALNLESFNNTGTFTTVQGTNNLFTHYISNVNLEERSAGFIDSNDEVFDDPNDYLKRTFLSGNLGIGFDVGVNYHINKQLQFSASLIDIGFVNHKKNVKNYKEEGSFVYEGFEYEFDANSNRDFWEEINDRFNEELPTIENEDSYISWRPTKMNMALKYSFGERRSAICYDNSYQDFYTDAVGAQLFSVFRPLSTNLALSAFYQKSFSRKVHAKVTYTIDDFSYSNIGAGLSMQLGKVNFYGMFDNILSYGNLSSANSVSLQLGINFIMN</sequence>
<proteinExistence type="predicted"/>
<dbReference type="RefSeq" id="WP_105046124.1">
    <property type="nucleotide sequence ID" value="NZ_CP150662.1"/>
</dbReference>
<dbReference type="EMBL" id="MSCL01000001">
    <property type="protein sequence ID" value="PQJ74983.1"/>
    <property type="molecule type" value="Genomic_DNA"/>
</dbReference>
<evidence type="ECO:0000313" key="3">
    <source>
        <dbReference type="Proteomes" id="UP000237608"/>
    </source>
</evidence>
<evidence type="ECO:0000313" key="2">
    <source>
        <dbReference type="EMBL" id="PQJ74983.1"/>
    </source>
</evidence>
<gene>
    <name evidence="2" type="ORF">BTO13_06860</name>
</gene>
<dbReference type="InterPro" id="IPR043781">
    <property type="entry name" value="DUF5723"/>
</dbReference>
<dbReference type="Pfam" id="PF18990">
    <property type="entry name" value="DUF5723"/>
    <property type="match status" value="1"/>
</dbReference>
<dbReference type="AlphaFoldDB" id="A0A2S7WBI2"/>
<keyword evidence="3" id="KW-1185">Reference proteome</keyword>